<evidence type="ECO:0000313" key="3">
    <source>
        <dbReference type="Proteomes" id="UP000233551"/>
    </source>
</evidence>
<keyword evidence="3" id="KW-1185">Reference proteome</keyword>
<reference evidence="2 3" key="1">
    <citation type="submission" date="2017-11" db="EMBL/GenBank/DDBJ databases">
        <title>De-novo sequencing of pomegranate (Punica granatum L.) genome.</title>
        <authorList>
            <person name="Akparov Z."/>
            <person name="Amiraslanov A."/>
            <person name="Hajiyeva S."/>
            <person name="Abbasov M."/>
            <person name="Kaur K."/>
            <person name="Hamwieh A."/>
            <person name="Solovyev V."/>
            <person name="Salamov A."/>
            <person name="Braich B."/>
            <person name="Kosarev P."/>
            <person name="Mahmoud A."/>
            <person name="Hajiyev E."/>
            <person name="Babayeva S."/>
            <person name="Izzatullayeva V."/>
            <person name="Mammadov A."/>
            <person name="Mammadov A."/>
            <person name="Sharifova S."/>
            <person name="Ojaghi J."/>
            <person name="Eynullazada K."/>
            <person name="Bayramov B."/>
            <person name="Abdulazimova A."/>
            <person name="Shahmuradov I."/>
        </authorList>
    </citation>
    <scope>NUCLEOTIDE SEQUENCE [LARGE SCALE GENOMIC DNA]</scope>
    <source>
        <strain evidence="3">cv. AG2017</strain>
        <tissue evidence="2">Leaf</tissue>
    </source>
</reference>
<accession>A0A2I0L7E9</accession>
<protein>
    <submittedName>
        <fullName evidence="2">Uncharacterized protein</fullName>
    </submittedName>
</protein>
<dbReference type="AlphaFoldDB" id="A0A2I0L7E9"/>
<organism evidence="2 3">
    <name type="scientific">Punica granatum</name>
    <name type="common">Pomegranate</name>
    <dbReference type="NCBI Taxonomy" id="22663"/>
    <lineage>
        <taxon>Eukaryota</taxon>
        <taxon>Viridiplantae</taxon>
        <taxon>Streptophyta</taxon>
        <taxon>Embryophyta</taxon>
        <taxon>Tracheophyta</taxon>
        <taxon>Spermatophyta</taxon>
        <taxon>Magnoliopsida</taxon>
        <taxon>eudicotyledons</taxon>
        <taxon>Gunneridae</taxon>
        <taxon>Pentapetalae</taxon>
        <taxon>rosids</taxon>
        <taxon>malvids</taxon>
        <taxon>Myrtales</taxon>
        <taxon>Lythraceae</taxon>
        <taxon>Punica</taxon>
    </lineage>
</organism>
<name>A0A2I0L7E9_PUNGR</name>
<comment type="caution">
    <text evidence="2">The sequence shown here is derived from an EMBL/GenBank/DDBJ whole genome shotgun (WGS) entry which is preliminary data.</text>
</comment>
<gene>
    <name evidence="2" type="ORF">CRG98_002943</name>
</gene>
<evidence type="ECO:0000313" key="2">
    <source>
        <dbReference type="EMBL" id="PKI76634.1"/>
    </source>
</evidence>
<dbReference type="Proteomes" id="UP000233551">
    <property type="component" value="Unassembled WGS sequence"/>
</dbReference>
<feature type="region of interest" description="Disordered" evidence="1">
    <location>
        <begin position="42"/>
        <end position="65"/>
    </location>
</feature>
<evidence type="ECO:0000256" key="1">
    <source>
        <dbReference type="SAM" id="MobiDB-lite"/>
    </source>
</evidence>
<sequence>MDRDADRMRRHTSLLDEEIKGQMDEKYFDIRKELQGLLLKDRSRQDKKMEIKKQDKANDKRFKSMERKMDRGFSMVLDRLENMQKRMKIDERSCSPLVDHAAPHKGKDKQVRRSREDYEENSSSSSSEDDDDDAVLPYLDHEAYEA</sequence>
<proteinExistence type="predicted"/>
<feature type="region of interest" description="Disordered" evidence="1">
    <location>
        <begin position="87"/>
        <end position="146"/>
    </location>
</feature>
<dbReference type="EMBL" id="PGOL01000111">
    <property type="protein sequence ID" value="PKI76634.1"/>
    <property type="molecule type" value="Genomic_DNA"/>
</dbReference>